<accession>A0A246FMP4</accession>
<keyword evidence="9" id="KW-0472">Membrane</keyword>
<dbReference type="InterPro" id="IPR011652">
    <property type="entry name" value="MORN_2"/>
</dbReference>
<dbReference type="EMBL" id="NIRR01000007">
    <property type="protein sequence ID" value="OWP63949.1"/>
    <property type="molecule type" value="Genomic_DNA"/>
</dbReference>
<dbReference type="GO" id="GO:0030288">
    <property type="term" value="C:outer membrane-bounded periplasmic space"/>
    <property type="evidence" value="ECO:0007669"/>
    <property type="project" value="InterPro"/>
</dbReference>
<dbReference type="GO" id="GO:0098797">
    <property type="term" value="C:plasma membrane protein complex"/>
    <property type="evidence" value="ECO:0007669"/>
    <property type="project" value="TreeGrafter"/>
</dbReference>
<keyword evidence="5" id="KW-0997">Cell inner membrane</keyword>
<dbReference type="InterPro" id="IPR006260">
    <property type="entry name" value="TonB/TolA_C"/>
</dbReference>
<keyword evidence="6" id="KW-0812">Transmembrane</keyword>
<gene>
    <name evidence="12" type="ORF">CDA63_06980</name>
</gene>
<dbReference type="Gene3D" id="3.30.1150.10">
    <property type="match status" value="1"/>
</dbReference>
<evidence type="ECO:0000256" key="6">
    <source>
        <dbReference type="ARBA" id="ARBA00022692"/>
    </source>
</evidence>
<comment type="subcellular location">
    <subcellularLocation>
        <location evidence="1">Cell inner membrane</location>
        <topology evidence="1">Single-pass membrane protein</topology>
        <orientation evidence="1">Periplasmic side</orientation>
    </subcellularLocation>
</comment>
<dbReference type="InterPro" id="IPR037682">
    <property type="entry name" value="TonB_C"/>
</dbReference>
<dbReference type="SUPFAM" id="SSF74653">
    <property type="entry name" value="TolA/TonB C-terminal domain"/>
    <property type="match status" value="1"/>
</dbReference>
<dbReference type="PANTHER" id="PTHR33446:SF2">
    <property type="entry name" value="PROTEIN TONB"/>
    <property type="match status" value="1"/>
</dbReference>
<feature type="region of interest" description="Disordered" evidence="10">
    <location>
        <begin position="300"/>
        <end position="322"/>
    </location>
</feature>
<protein>
    <recommendedName>
        <fullName evidence="11">TonB C-terminal domain-containing protein</fullName>
    </recommendedName>
</protein>
<dbReference type="AlphaFoldDB" id="A0A246FMP4"/>
<evidence type="ECO:0000256" key="1">
    <source>
        <dbReference type="ARBA" id="ARBA00004383"/>
    </source>
</evidence>
<evidence type="ECO:0000256" key="2">
    <source>
        <dbReference type="ARBA" id="ARBA00006555"/>
    </source>
</evidence>
<evidence type="ECO:0000259" key="11">
    <source>
        <dbReference type="PROSITE" id="PS52015"/>
    </source>
</evidence>
<keyword evidence="3" id="KW-0813">Transport</keyword>
<dbReference type="GO" id="GO:0031992">
    <property type="term" value="F:energy transducer activity"/>
    <property type="evidence" value="ECO:0007669"/>
    <property type="project" value="InterPro"/>
</dbReference>
<keyword evidence="13" id="KW-1185">Reference proteome</keyword>
<evidence type="ECO:0000256" key="10">
    <source>
        <dbReference type="SAM" id="MobiDB-lite"/>
    </source>
</evidence>
<comment type="similarity">
    <text evidence="2">Belongs to the TonB family.</text>
</comment>
<dbReference type="InterPro" id="IPR003538">
    <property type="entry name" value="TonB"/>
</dbReference>
<keyword evidence="4" id="KW-1003">Cell membrane</keyword>
<dbReference type="PROSITE" id="PS52015">
    <property type="entry name" value="TONB_CTD"/>
    <property type="match status" value="1"/>
</dbReference>
<dbReference type="RefSeq" id="WP_088463729.1">
    <property type="nucleotide sequence ID" value="NZ_NIRR01000007.1"/>
</dbReference>
<dbReference type="NCBIfam" id="TIGR01352">
    <property type="entry name" value="tonB_Cterm"/>
    <property type="match status" value="1"/>
</dbReference>
<evidence type="ECO:0000313" key="12">
    <source>
        <dbReference type="EMBL" id="OWP63949.1"/>
    </source>
</evidence>
<comment type="caution">
    <text evidence="12">The sequence shown here is derived from an EMBL/GenBank/DDBJ whole genome shotgun (WGS) entry which is preliminary data.</text>
</comment>
<dbReference type="GO" id="GO:0015031">
    <property type="term" value="P:protein transport"/>
    <property type="evidence" value="ECO:0007669"/>
    <property type="project" value="UniProtKB-KW"/>
</dbReference>
<dbReference type="PANTHER" id="PTHR33446">
    <property type="entry name" value="PROTEIN TONB-RELATED"/>
    <property type="match status" value="1"/>
</dbReference>
<dbReference type="SUPFAM" id="SSF82185">
    <property type="entry name" value="Histone H3 K4-specific methyltransferase SET7/9 N-terminal domain"/>
    <property type="match status" value="1"/>
</dbReference>
<name>A0A246FMP4_9BACT</name>
<dbReference type="PRINTS" id="PR01374">
    <property type="entry name" value="TONBPROTEIN"/>
</dbReference>
<organism evidence="12 13">
    <name type="scientific">Hymenobacter amundsenii</name>
    <dbReference type="NCBI Taxonomy" id="2006685"/>
    <lineage>
        <taxon>Bacteria</taxon>
        <taxon>Pseudomonadati</taxon>
        <taxon>Bacteroidota</taxon>
        <taxon>Cytophagia</taxon>
        <taxon>Cytophagales</taxon>
        <taxon>Hymenobacteraceae</taxon>
        <taxon>Hymenobacter</taxon>
    </lineage>
</organism>
<sequence>MRIRYAFLLLFALSAARPGRGQTLPAIYLNDQHQPTVPDSATHYRLIDRKNELLGTYAMREFSLTGGLLLKGTLTSIDPPVRVGLLTWYHPDGSKAAQVHYRNDEADGLYLGWYEDGRVSQRGDYADGQRVGRWLSVHRNGQKRSEGHYHAGRPVGEWRYYYDSGELSAIEMPDRQGKPLALAFFNKDGSPYMQRVRPRELPRFPGGEAALLSFVTRNTSYPREVRSRGIVGNVLVSYRVGEDGRVSQVRVVQGLAAEADREAQRVVASLPPFEAGREYNLPTAMTFTIPIYFGPGFSLAAGPKPPQGPPSEAHAAAPDPAD</sequence>
<feature type="domain" description="TonB C-terminal" evidence="11">
    <location>
        <begin position="206"/>
        <end position="302"/>
    </location>
</feature>
<dbReference type="Pfam" id="PF03544">
    <property type="entry name" value="TonB_C"/>
    <property type="match status" value="1"/>
</dbReference>
<dbReference type="Pfam" id="PF07661">
    <property type="entry name" value="MORN_2"/>
    <property type="match status" value="2"/>
</dbReference>
<reference evidence="12 13" key="1">
    <citation type="submission" date="2017-06" db="EMBL/GenBank/DDBJ databases">
        <title>Hymenobacter amundsenii sp. nov. isolated from regoliths in Antarctica.</title>
        <authorList>
            <person name="Sedlacek I."/>
            <person name="Kralova S."/>
            <person name="Pantucek R."/>
            <person name="Svec P."/>
            <person name="Holochova P."/>
            <person name="Stankova E."/>
            <person name="Vrbovska V."/>
            <person name="Busse H.-J."/>
        </authorList>
    </citation>
    <scope>NUCLEOTIDE SEQUENCE [LARGE SCALE GENOMIC DNA]</scope>
    <source>
        <strain evidence="12 13">CCM 8682</strain>
    </source>
</reference>
<keyword evidence="8" id="KW-1133">Transmembrane helix</keyword>
<dbReference type="OrthoDB" id="9812355at2"/>
<dbReference type="Gene3D" id="3.90.930.1">
    <property type="match status" value="1"/>
</dbReference>
<evidence type="ECO:0000256" key="9">
    <source>
        <dbReference type="ARBA" id="ARBA00023136"/>
    </source>
</evidence>
<evidence type="ECO:0000256" key="8">
    <source>
        <dbReference type="ARBA" id="ARBA00022989"/>
    </source>
</evidence>
<dbReference type="Proteomes" id="UP000197277">
    <property type="component" value="Unassembled WGS sequence"/>
</dbReference>
<dbReference type="GO" id="GO:0055085">
    <property type="term" value="P:transmembrane transport"/>
    <property type="evidence" value="ECO:0007669"/>
    <property type="project" value="InterPro"/>
</dbReference>
<dbReference type="GO" id="GO:0015891">
    <property type="term" value="P:siderophore transport"/>
    <property type="evidence" value="ECO:0007669"/>
    <property type="project" value="InterPro"/>
</dbReference>
<proteinExistence type="inferred from homology"/>
<evidence type="ECO:0000256" key="5">
    <source>
        <dbReference type="ARBA" id="ARBA00022519"/>
    </source>
</evidence>
<evidence type="ECO:0000256" key="4">
    <source>
        <dbReference type="ARBA" id="ARBA00022475"/>
    </source>
</evidence>
<keyword evidence="7" id="KW-0653">Protein transport</keyword>
<evidence type="ECO:0000256" key="3">
    <source>
        <dbReference type="ARBA" id="ARBA00022448"/>
    </source>
</evidence>
<evidence type="ECO:0000313" key="13">
    <source>
        <dbReference type="Proteomes" id="UP000197277"/>
    </source>
</evidence>
<evidence type="ECO:0000256" key="7">
    <source>
        <dbReference type="ARBA" id="ARBA00022927"/>
    </source>
</evidence>
<dbReference type="InterPro" id="IPR051045">
    <property type="entry name" value="TonB-dependent_transducer"/>
</dbReference>